<evidence type="ECO:0000313" key="3">
    <source>
        <dbReference type="Proteomes" id="UP000027208"/>
    </source>
</evidence>
<comment type="caution">
    <text evidence="2">The sequence shown here is derived from an EMBL/GenBank/DDBJ whole genome shotgun (WGS) entry which is preliminary data.</text>
</comment>
<sequence length="218" mass="24358">MMYMSLKWSGLLIKHLGLAAILCMALSACDANHADSKDHSALATTSKHDNSLVKSTTAVKTLDDAAGRTFLPDGAPDQTSKISESDQQYAGRYHTRISCEDNFADCETGEAEYILNLLPDGTAYWNVVHFGRISNKDGAKSAVINRLCPSLKWKVDSAAHELKIQCPTSDVNFYFNIISKQKLIVNLEKLFYSDYGKNREFLEQNYFVPTKAYVLNKE</sequence>
<dbReference type="Proteomes" id="UP000027208">
    <property type="component" value="Unassembled WGS sequence"/>
</dbReference>
<dbReference type="AlphaFoldDB" id="A0A8B4NAF1"/>
<evidence type="ECO:0000313" key="2">
    <source>
        <dbReference type="EMBL" id="KDM53002.1"/>
    </source>
</evidence>
<keyword evidence="1" id="KW-0732">Signal</keyword>
<dbReference type="PROSITE" id="PS51257">
    <property type="entry name" value="PROKAR_LIPOPROTEIN"/>
    <property type="match status" value="1"/>
</dbReference>
<dbReference type="EMBL" id="JMUI01000017">
    <property type="protein sequence ID" value="KDM53002.1"/>
    <property type="molecule type" value="Genomic_DNA"/>
</dbReference>
<feature type="signal peptide" evidence="1">
    <location>
        <begin position="1"/>
        <end position="33"/>
    </location>
</feature>
<protein>
    <submittedName>
        <fullName evidence="2">Uncharacterized protein</fullName>
    </submittedName>
</protein>
<reference evidence="2 3" key="1">
    <citation type="submission" date="2014-04" db="EMBL/GenBank/DDBJ databases">
        <title>The Genome Sequence of Acinetobacter baumanii BIDMC 57.</title>
        <authorList>
            <consortium name="The Broad Institute Genomics Platform"/>
            <consortium name="The Broad Institute Genome Sequencing Center for Infectious Disease"/>
            <person name="Murphy C."/>
            <person name="Cosimi L."/>
            <person name="Cerqueira G."/>
            <person name="Feldgarden M."/>
            <person name="Earl A."/>
            <person name="Spencer M.D."/>
            <person name="Fodor A."/>
            <person name="Sautter R.L."/>
            <person name="Hung D."/>
            <person name="Onderdonk A.B."/>
            <person name="Ernst C."/>
            <person name="Delaney M."/>
            <person name="DuBois A."/>
            <person name="Young S.K."/>
            <person name="Zeng Q."/>
            <person name="Gargeya S."/>
            <person name="Abouelleil A."/>
            <person name="Alvarado L."/>
            <person name="Chapman S.B."/>
            <person name="Gainer-Dewar J."/>
            <person name="Goldberg J."/>
            <person name="Griggs A."/>
            <person name="Gujja S."/>
            <person name="Hansen M."/>
            <person name="Howarth C."/>
            <person name="Imamovic A."/>
            <person name="Larimer J."/>
            <person name="Pearson M."/>
            <person name="Poon T.W."/>
            <person name="Priest M."/>
            <person name="Roberts A."/>
            <person name="Saif S."/>
            <person name="Shea T."/>
            <person name="Sykes S."/>
            <person name="Wortman J."/>
            <person name="Nusbaum C."/>
            <person name="Birren B."/>
        </authorList>
    </citation>
    <scope>NUCLEOTIDE SEQUENCE [LARGE SCALE GENOMIC DNA]</scope>
    <source>
        <strain evidence="2 3">BIDMC 57</strain>
    </source>
</reference>
<accession>A0A8B4NAF1</accession>
<gene>
    <name evidence="2" type="ORF">AE32_03266</name>
</gene>
<evidence type="ECO:0000256" key="1">
    <source>
        <dbReference type="SAM" id="SignalP"/>
    </source>
</evidence>
<name>A0A8B4NAF1_ACINO</name>
<feature type="chain" id="PRO_5043242823" evidence="1">
    <location>
        <begin position="34"/>
        <end position="218"/>
    </location>
</feature>
<proteinExistence type="predicted"/>
<organism evidence="2 3">
    <name type="scientific">Acinetobacter nosocomialis</name>
    <dbReference type="NCBI Taxonomy" id="106654"/>
    <lineage>
        <taxon>Bacteria</taxon>
        <taxon>Pseudomonadati</taxon>
        <taxon>Pseudomonadota</taxon>
        <taxon>Gammaproteobacteria</taxon>
        <taxon>Moraxellales</taxon>
        <taxon>Moraxellaceae</taxon>
        <taxon>Acinetobacter</taxon>
        <taxon>Acinetobacter calcoaceticus/baumannii complex</taxon>
    </lineage>
</organism>